<feature type="transmembrane region" description="Helical" evidence="1">
    <location>
        <begin position="37"/>
        <end position="54"/>
    </location>
</feature>
<keyword evidence="1" id="KW-0472">Membrane</keyword>
<dbReference type="InterPro" id="IPR000045">
    <property type="entry name" value="Prepilin_IV_endopep_pep"/>
</dbReference>
<dbReference type="RefSeq" id="WP_157706168.1">
    <property type="nucleotide sequence ID" value="NZ_CP034348.1"/>
</dbReference>
<proteinExistence type="predicted"/>
<organism evidence="3 4">
    <name type="scientific">Roseovarius faecimaris</name>
    <dbReference type="NCBI Taxonomy" id="2494550"/>
    <lineage>
        <taxon>Bacteria</taxon>
        <taxon>Pseudomonadati</taxon>
        <taxon>Pseudomonadota</taxon>
        <taxon>Alphaproteobacteria</taxon>
        <taxon>Rhodobacterales</taxon>
        <taxon>Roseobacteraceae</taxon>
        <taxon>Roseovarius</taxon>
    </lineage>
</organism>
<dbReference type="EMBL" id="CP034348">
    <property type="protein sequence ID" value="QGX97534.1"/>
    <property type="molecule type" value="Genomic_DNA"/>
</dbReference>
<protein>
    <recommendedName>
        <fullName evidence="2">Prepilin type IV endopeptidase peptidase domain-containing protein</fullName>
    </recommendedName>
</protein>
<feature type="transmembrane region" description="Helical" evidence="1">
    <location>
        <begin position="7"/>
        <end position="25"/>
    </location>
</feature>
<keyword evidence="4" id="KW-1185">Reference proteome</keyword>
<feature type="transmembrane region" description="Helical" evidence="1">
    <location>
        <begin position="102"/>
        <end position="123"/>
    </location>
</feature>
<feature type="transmembrane region" description="Helical" evidence="1">
    <location>
        <begin position="144"/>
        <end position="163"/>
    </location>
</feature>
<gene>
    <name evidence="3" type="ORF">EI983_04265</name>
</gene>
<keyword evidence="1" id="KW-1133">Transmembrane helix</keyword>
<dbReference type="Gene3D" id="1.20.120.1220">
    <property type="match status" value="1"/>
</dbReference>
<dbReference type="GO" id="GO:0016020">
    <property type="term" value="C:membrane"/>
    <property type="evidence" value="ECO:0007669"/>
    <property type="project" value="InterPro"/>
</dbReference>
<sequence>MQFHLSFAEAALFLPFVAPICLWIIWSDLSRMKIPNVANMALLAVFVLLGLFVLEPGAFGWRLVQLAIVLVLAFLANIIGMMGAGDSKFLAAAAPFVAPGDAVAVLMLLAAITLCALAVHRAAKKSALRQMAPDWVSWSNDEKFPMGFALGGTLIAYLLMGLLRGA</sequence>
<keyword evidence="1" id="KW-0812">Transmembrane</keyword>
<dbReference type="OrthoDB" id="7709484at2"/>
<evidence type="ECO:0000313" key="4">
    <source>
        <dbReference type="Proteomes" id="UP000428330"/>
    </source>
</evidence>
<dbReference type="Pfam" id="PF01478">
    <property type="entry name" value="Peptidase_A24"/>
    <property type="match status" value="1"/>
</dbReference>
<dbReference type="Proteomes" id="UP000428330">
    <property type="component" value="Chromosome"/>
</dbReference>
<feature type="transmembrane region" description="Helical" evidence="1">
    <location>
        <begin position="63"/>
        <end position="82"/>
    </location>
</feature>
<evidence type="ECO:0000313" key="3">
    <source>
        <dbReference type="EMBL" id="QGX97534.1"/>
    </source>
</evidence>
<dbReference type="AlphaFoldDB" id="A0A6I6IN69"/>
<accession>A0A6I6IN69</accession>
<evidence type="ECO:0000256" key="1">
    <source>
        <dbReference type="SAM" id="Phobius"/>
    </source>
</evidence>
<evidence type="ECO:0000259" key="2">
    <source>
        <dbReference type="Pfam" id="PF01478"/>
    </source>
</evidence>
<feature type="domain" description="Prepilin type IV endopeptidase peptidase" evidence="2">
    <location>
        <begin position="17"/>
        <end position="116"/>
    </location>
</feature>
<reference evidence="4" key="1">
    <citation type="submission" date="2018-12" db="EMBL/GenBank/DDBJ databases">
        <title>Complete genome sequence of Roseovarius sp. MME-070.</title>
        <authorList>
            <person name="Nam Y.-D."/>
            <person name="Kang J."/>
            <person name="Chung W.-H."/>
            <person name="Park Y.S."/>
        </authorList>
    </citation>
    <scope>NUCLEOTIDE SEQUENCE [LARGE SCALE GENOMIC DNA]</scope>
    <source>
        <strain evidence="4">MME-070</strain>
    </source>
</reference>
<dbReference type="GO" id="GO:0004190">
    <property type="term" value="F:aspartic-type endopeptidase activity"/>
    <property type="evidence" value="ECO:0007669"/>
    <property type="project" value="InterPro"/>
</dbReference>
<dbReference type="KEGG" id="rom:EI983_04265"/>
<name>A0A6I6IN69_9RHOB</name>